<evidence type="ECO:0000313" key="1">
    <source>
        <dbReference type="EMBL" id="MFC7383521.1"/>
    </source>
</evidence>
<dbReference type="Proteomes" id="UP001596496">
    <property type="component" value="Unassembled WGS sequence"/>
</dbReference>
<comment type="caution">
    <text evidence="1">The sequence shown here is derived from an EMBL/GenBank/DDBJ whole genome shotgun (WGS) entry which is preliminary data.</text>
</comment>
<gene>
    <name evidence="1" type="ORF">ACFQSB_14970</name>
</gene>
<organism evidence="1 2">
    <name type="scientific">Sphaerisporangium rhizosphaerae</name>
    <dbReference type="NCBI Taxonomy" id="2269375"/>
    <lineage>
        <taxon>Bacteria</taxon>
        <taxon>Bacillati</taxon>
        <taxon>Actinomycetota</taxon>
        <taxon>Actinomycetes</taxon>
        <taxon>Streptosporangiales</taxon>
        <taxon>Streptosporangiaceae</taxon>
        <taxon>Sphaerisporangium</taxon>
    </lineage>
</organism>
<dbReference type="EMBL" id="JBHTCG010000008">
    <property type="protein sequence ID" value="MFC7383521.1"/>
    <property type="molecule type" value="Genomic_DNA"/>
</dbReference>
<dbReference type="RefSeq" id="WP_380827012.1">
    <property type="nucleotide sequence ID" value="NZ_JBHTCG010000008.1"/>
</dbReference>
<sequence length="41" mass="3745">MGDLGRDPAAVIRKALRLAAASATDAPAAAVAGSAGGGPVA</sequence>
<protein>
    <submittedName>
        <fullName evidence="1">Uncharacterized protein</fullName>
    </submittedName>
</protein>
<evidence type="ECO:0000313" key="2">
    <source>
        <dbReference type="Proteomes" id="UP001596496"/>
    </source>
</evidence>
<name>A0ABW2P8N6_9ACTN</name>
<proteinExistence type="predicted"/>
<keyword evidence="2" id="KW-1185">Reference proteome</keyword>
<accession>A0ABW2P8N6</accession>
<reference evidence="2" key="1">
    <citation type="journal article" date="2019" name="Int. J. Syst. Evol. Microbiol.">
        <title>The Global Catalogue of Microorganisms (GCM) 10K type strain sequencing project: providing services to taxonomists for standard genome sequencing and annotation.</title>
        <authorList>
            <consortium name="The Broad Institute Genomics Platform"/>
            <consortium name="The Broad Institute Genome Sequencing Center for Infectious Disease"/>
            <person name="Wu L."/>
            <person name="Ma J."/>
        </authorList>
    </citation>
    <scope>NUCLEOTIDE SEQUENCE [LARGE SCALE GENOMIC DNA]</scope>
    <source>
        <strain evidence="2">CECT 7649</strain>
    </source>
</reference>